<evidence type="ECO:0000313" key="2">
    <source>
        <dbReference type="Proteomes" id="UP000075799"/>
    </source>
</evidence>
<name>A0A162FYP1_BDEBC</name>
<gene>
    <name evidence="1" type="ORF">AZI87_16090</name>
</gene>
<accession>A0A162FYP1</accession>
<sequence>MKLVSYLSTIFLIIYSDAGYALGAGVAGKIEFENKNLSYYNGTSWFTIDYSIGASCSGYAAGTIHFDSPQMRFCDGTDWRIIVSTPVSICAPASAGAIEFNSPNLRFCDGTDWRRIEAMALTASPSLYSSPAPSIQALGDASALTGVGTSSGTEPWIEVTYTQPKTTSSATFRQLDIEAPGIWGVHYLNGASYQYHDGAGWVTLATLSGFTNAGAAITFSHASVTGNRFRVVRLGTTGYLGVGEFVINP</sequence>
<reference evidence="1 2" key="1">
    <citation type="submission" date="2016-03" db="EMBL/GenBank/DDBJ databases">
        <authorList>
            <person name="Ploux O."/>
        </authorList>
    </citation>
    <scope>NUCLEOTIDE SEQUENCE [LARGE SCALE GENOMIC DNA]</scope>
    <source>
        <strain evidence="1 2">EC13</strain>
    </source>
</reference>
<dbReference type="Proteomes" id="UP000075799">
    <property type="component" value="Unassembled WGS sequence"/>
</dbReference>
<dbReference type="EMBL" id="LUKD01000008">
    <property type="protein sequence ID" value="KYG62795.1"/>
    <property type="molecule type" value="Genomic_DNA"/>
</dbReference>
<dbReference type="AlphaFoldDB" id="A0A162FYP1"/>
<proteinExistence type="predicted"/>
<evidence type="ECO:0008006" key="3">
    <source>
        <dbReference type="Google" id="ProtNLM"/>
    </source>
</evidence>
<protein>
    <recommendedName>
        <fullName evidence="3">F5/8 type C domain-containing protein</fullName>
    </recommendedName>
</protein>
<organism evidence="1 2">
    <name type="scientific">Bdellovibrio bacteriovorus</name>
    <dbReference type="NCBI Taxonomy" id="959"/>
    <lineage>
        <taxon>Bacteria</taxon>
        <taxon>Pseudomonadati</taxon>
        <taxon>Bdellovibrionota</taxon>
        <taxon>Bdellovibrionia</taxon>
        <taxon>Bdellovibrionales</taxon>
        <taxon>Pseudobdellovibrionaceae</taxon>
        <taxon>Bdellovibrio</taxon>
    </lineage>
</organism>
<evidence type="ECO:0000313" key="1">
    <source>
        <dbReference type="EMBL" id="KYG62795.1"/>
    </source>
</evidence>
<comment type="caution">
    <text evidence="1">The sequence shown here is derived from an EMBL/GenBank/DDBJ whole genome shotgun (WGS) entry which is preliminary data.</text>
</comment>
<dbReference type="RefSeq" id="WP_063209150.1">
    <property type="nucleotide sequence ID" value="NZ_LUKD01000008.1"/>
</dbReference>